<proteinExistence type="predicted"/>
<name>X1DZI7_9ZZZZ</name>
<evidence type="ECO:0000313" key="2">
    <source>
        <dbReference type="EMBL" id="GAH25682.1"/>
    </source>
</evidence>
<sequence length="105" mass="11290">SPPNTIPTTYASNTIERTLELLETITPSAIATSAQQPQLPTKPANTATMLPPSSTPMALQELVTLDCLPAIHLMKLGGSNKPQRPTDLAVYEQIAYILNPEELGH</sequence>
<protein>
    <submittedName>
        <fullName evidence="2">Uncharacterized protein</fullName>
    </submittedName>
</protein>
<feature type="region of interest" description="Disordered" evidence="1">
    <location>
        <begin position="31"/>
        <end position="53"/>
    </location>
</feature>
<dbReference type="EMBL" id="BART01040057">
    <property type="protein sequence ID" value="GAH25682.1"/>
    <property type="molecule type" value="Genomic_DNA"/>
</dbReference>
<reference evidence="2" key="1">
    <citation type="journal article" date="2014" name="Front. Microbiol.">
        <title>High frequency of phylogenetically diverse reductive dehalogenase-homologous genes in deep subseafloor sedimentary metagenomes.</title>
        <authorList>
            <person name="Kawai M."/>
            <person name="Futagami T."/>
            <person name="Toyoda A."/>
            <person name="Takaki Y."/>
            <person name="Nishi S."/>
            <person name="Hori S."/>
            <person name="Arai W."/>
            <person name="Tsubouchi T."/>
            <person name="Morono Y."/>
            <person name="Uchiyama I."/>
            <person name="Ito T."/>
            <person name="Fujiyama A."/>
            <person name="Inagaki F."/>
            <person name="Takami H."/>
        </authorList>
    </citation>
    <scope>NUCLEOTIDE SEQUENCE</scope>
    <source>
        <strain evidence="2">Expedition CK06-06</strain>
    </source>
</reference>
<accession>X1DZI7</accession>
<comment type="caution">
    <text evidence="2">The sequence shown here is derived from an EMBL/GenBank/DDBJ whole genome shotgun (WGS) entry which is preliminary data.</text>
</comment>
<dbReference type="AlphaFoldDB" id="X1DZI7"/>
<feature type="non-terminal residue" evidence="2">
    <location>
        <position position="105"/>
    </location>
</feature>
<gene>
    <name evidence="2" type="ORF">S01H4_65448</name>
</gene>
<feature type="non-terminal residue" evidence="2">
    <location>
        <position position="1"/>
    </location>
</feature>
<organism evidence="2">
    <name type="scientific">marine sediment metagenome</name>
    <dbReference type="NCBI Taxonomy" id="412755"/>
    <lineage>
        <taxon>unclassified sequences</taxon>
        <taxon>metagenomes</taxon>
        <taxon>ecological metagenomes</taxon>
    </lineage>
</organism>
<evidence type="ECO:0000256" key="1">
    <source>
        <dbReference type="SAM" id="MobiDB-lite"/>
    </source>
</evidence>